<evidence type="ECO:0000313" key="3">
    <source>
        <dbReference type="Proteomes" id="UP000001349"/>
    </source>
</evidence>
<organism evidence="2 3">
    <name type="scientific">Ruminiclostridium cellulolyticum (strain ATCC 35319 / DSM 5812 / JCM 6584 / H10)</name>
    <name type="common">Clostridium cellulolyticum</name>
    <dbReference type="NCBI Taxonomy" id="394503"/>
    <lineage>
        <taxon>Bacteria</taxon>
        <taxon>Bacillati</taxon>
        <taxon>Bacillota</taxon>
        <taxon>Clostridia</taxon>
        <taxon>Eubacteriales</taxon>
        <taxon>Oscillospiraceae</taxon>
        <taxon>Ruminiclostridium</taxon>
    </lineage>
</organism>
<protein>
    <submittedName>
        <fullName evidence="2">AAA ATPase central domain protein</fullName>
    </submittedName>
</protein>
<dbReference type="InterPro" id="IPR050168">
    <property type="entry name" value="AAA_ATPase_domain"/>
</dbReference>
<dbReference type="Gene3D" id="1.10.8.60">
    <property type="match status" value="1"/>
</dbReference>
<proteinExistence type="predicted"/>
<dbReference type="SMART" id="SM00382">
    <property type="entry name" value="AAA"/>
    <property type="match status" value="1"/>
</dbReference>
<dbReference type="RefSeq" id="WP_012634479.1">
    <property type="nucleotide sequence ID" value="NC_011898.1"/>
</dbReference>
<dbReference type="PANTHER" id="PTHR23077">
    <property type="entry name" value="AAA-FAMILY ATPASE"/>
    <property type="match status" value="1"/>
</dbReference>
<keyword evidence="3" id="KW-1185">Reference proteome</keyword>
<dbReference type="HOGENOM" id="CLU_437284_0_0_9"/>
<dbReference type="InterPro" id="IPR003959">
    <property type="entry name" value="ATPase_AAA_core"/>
</dbReference>
<feature type="domain" description="AAA+ ATPase" evidence="1">
    <location>
        <begin position="290"/>
        <end position="426"/>
    </location>
</feature>
<dbReference type="EMBL" id="CP001348">
    <property type="protein sequence ID" value="ACL74412.1"/>
    <property type="molecule type" value="Genomic_DNA"/>
</dbReference>
<dbReference type="InterPro" id="IPR027417">
    <property type="entry name" value="P-loop_NTPase"/>
</dbReference>
<sequence length="533" mass="60808">MWFNEFLSKYKSGISHEFLFYFNVKDTMDNTRNFFRYIDDEFIKQRNFGIVAFYDISRGLTFLAPEMEREFKKIAGNEASKLFFSLPSRIFPFIDIALKSTKMALFIDHAEKIVPSGDIGSMTLEERMALIWMTEWSVNSKISSVGSTIFMLADNLADISREFLNSSYRIEPILVELPGEDERKNYIEFLLQDKSTSSEISIDEFAKLSSGLSRKSIKDIKLKAEAEGVPITFDFIKEKKHGVLQKEYGDVLDFIYPEISFEDIGGMEAAKSYLTKNIIEPIRRGDSRRVPMGILLCGPSGTGKTLLVEALAKSSGFNCVKIDMSRILGQYVGESEKNFKKCLLGAKSQEPVIVFVDEIDTAFRRGESGDSGVSRNIFSEFLQFTSNTNNRGKIIFIAATNRPDLLDAALKRAGRFDKKIPVLLPEKEERAEIFRIIIKKYGINTDIQDFVPYSEMAENYTGAEIDTVVRKAYELACNMKENHPVITDTILKEALKKCRPSTQEIEFMTELAIAECDDIDLLPEKYWPRFDRT</sequence>
<evidence type="ECO:0000313" key="2">
    <source>
        <dbReference type="EMBL" id="ACL74412.1"/>
    </source>
</evidence>
<dbReference type="OrthoDB" id="9809379at2"/>
<evidence type="ECO:0000259" key="1">
    <source>
        <dbReference type="SMART" id="SM00382"/>
    </source>
</evidence>
<dbReference type="KEGG" id="cce:Ccel_0024"/>
<dbReference type="GO" id="GO:0016887">
    <property type="term" value="F:ATP hydrolysis activity"/>
    <property type="evidence" value="ECO:0007669"/>
    <property type="project" value="InterPro"/>
</dbReference>
<dbReference type="CDD" id="cd19481">
    <property type="entry name" value="RecA-like_protease"/>
    <property type="match status" value="1"/>
</dbReference>
<accession>B8I3T5</accession>
<dbReference type="GO" id="GO:0005524">
    <property type="term" value="F:ATP binding"/>
    <property type="evidence" value="ECO:0007669"/>
    <property type="project" value="InterPro"/>
</dbReference>
<name>B8I3T5_RUMCH</name>
<dbReference type="Pfam" id="PF00004">
    <property type="entry name" value="AAA"/>
    <property type="match status" value="1"/>
</dbReference>
<dbReference type="Gene3D" id="3.40.50.300">
    <property type="entry name" value="P-loop containing nucleotide triphosphate hydrolases"/>
    <property type="match status" value="1"/>
</dbReference>
<reference evidence="2 3" key="1">
    <citation type="submission" date="2009-01" db="EMBL/GenBank/DDBJ databases">
        <title>Complete sequence of Clostridium cellulolyticum H10.</title>
        <authorList>
            <consortium name="US DOE Joint Genome Institute"/>
            <person name="Lucas S."/>
            <person name="Copeland A."/>
            <person name="Lapidus A."/>
            <person name="Glavina del Rio T."/>
            <person name="Dalin E."/>
            <person name="Tice H."/>
            <person name="Bruce D."/>
            <person name="Goodwin L."/>
            <person name="Pitluck S."/>
            <person name="Chertkov O."/>
            <person name="Saunders E."/>
            <person name="Brettin T."/>
            <person name="Detter J.C."/>
            <person name="Han C."/>
            <person name="Larimer F."/>
            <person name="Land M."/>
            <person name="Hauser L."/>
            <person name="Kyrpides N."/>
            <person name="Ivanova N."/>
            <person name="Zhou J."/>
            <person name="Richardson P."/>
        </authorList>
    </citation>
    <scope>NUCLEOTIDE SEQUENCE [LARGE SCALE GENOMIC DNA]</scope>
    <source>
        <strain evidence="3">ATCC 35319 / DSM 5812 / JCM 6584 / H10</strain>
    </source>
</reference>
<dbReference type="eggNOG" id="COG0464">
    <property type="taxonomic scope" value="Bacteria"/>
</dbReference>
<dbReference type="InterPro" id="IPR003593">
    <property type="entry name" value="AAA+_ATPase"/>
</dbReference>
<gene>
    <name evidence="2" type="ordered locus">Ccel_0024</name>
</gene>
<dbReference type="AlphaFoldDB" id="B8I3T5"/>
<dbReference type="Proteomes" id="UP000001349">
    <property type="component" value="Chromosome"/>
</dbReference>
<dbReference type="STRING" id="394503.Ccel_0024"/>
<dbReference type="SUPFAM" id="SSF52540">
    <property type="entry name" value="P-loop containing nucleoside triphosphate hydrolases"/>
    <property type="match status" value="2"/>
</dbReference>